<feature type="domain" description="Fumarylacetoacetase-like C-terminal" evidence="2">
    <location>
        <begin position="6"/>
        <end position="203"/>
    </location>
</feature>
<dbReference type="OrthoDB" id="9805307at2"/>
<sequence>MNVKRIFCIGRNYAKHVAELGNTSDGDCVVFMKPPSCIVDEGEPVVLPRGIGAIHHEAELVVLLTGGGRDIAVDEALDCIAGITLGLDLTARDLQTQLKNKGAPWELAKAFDGAAPLGDFKPYLEQDLQAIEFTCHVNGQLRQRGNTADMLYSVARQIHILSHTWTLEPGDVIYTGTPEGVGPVEPGDTIELASAGIGRFRWTFA</sequence>
<gene>
    <name evidence="3" type="ORF">SAMN04488068_2973</name>
</gene>
<proteinExistence type="predicted"/>
<dbReference type="InterPro" id="IPR011234">
    <property type="entry name" value="Fumarylacetoacetase-like_C"/>
</dbReference>
<evidence type="ECO:0000313" key="4">
    <source>
        <dbReference type="Proteomes" id="UP000199758"/>
    </source>
</evidence>
<dbReference type="PANTHER" id="PTHR11820">
    <property type="entry name" value="ACYLPYRUVASE"/>
    <property type="match status" value="1"/>
</dbReference>
<evidence type="ECO:0000259" key="2">
    <source>
        <dbReference type="Pfam" id="PF01557"/>
    </source>
</evidence>
<dbReference type="EMBL" id="FQWZ01000007">
    <property type="protein sequence ID" value="SHH22862.1"/>
    <property type="molecule type" value="Genomic_DNA"/>
</dbReference>
<keyword evidence="3" id="KW-0670">Pyruvate</keyword>
<evidence type="ECO:0000256" key="1">
    <source>
        <dbReference type="ARBA" id="ARBA00022723"/>
    </source>
</evidence>
<dbReference type="GO" id="GO:0046872">
    <property type="term" value="F:metal ion binding"/>
    <property type="evidence" value="ECO:0007669"/>
    <property type="project" value="UniProtKB-KW"/>
</dbReference>
<dbReference type="Gene3D" id="3.90.850.10">
    <property type="entry name" value="Fumarylacetoacetase-like, C-terminal domain"/>
    <property type="match status" value="1"/>
</dbReference>
<dbReference type="PANTHER" id="PTHR11820:SF7">
    <property type="entry name" value="ACYLPYRUVASE FAHD1, MITOCHONDRIAL"/>
    <property type="match status" value="1"/>
</dbReference>
<keyword evidence="3" id="KW-0378">Hydrolase</keyword>
<name>A0A1M5R930_9GAMM</name>
<protein>
    <submittedName>
        <fullName evidence="3">Acylpyruvate hydrolase</fullName>
    </submittedName>
</protein>
<reference evidence="3 4" key="1">
    <citation type="submission" date="2016-11" db="EMBL/GenBank/DDBJ databases">
        <authorList>
            <person name="Jaros S."/>
            <person name="Januszkiewicz K."/>
            <person name="Wedrychowicz H."/>
        </authorList>
    </citation>
    <scope>NUCLEOTIDE SEQUENCE [LARGE SCALE GENOMIC DNA]</scope>
    <source>
        <strain evidence="3 4">CGMCC 1.7049</strain>
    </source>
</reference>
<dbReference type="InterPro" id="IPR036663">
    <property type="entry name" value="Fumarylacetoacetase_C_sf"/>
</dbReference>
<dbReference type="STRING" id="490188.SAMN04488068_2973"/>
<dbReference type="RefSeq" id="WP_072898667.1">
    <property type="nucleotide sequence ID" value="NZ_FQWZ01000007.1"/>
</dbReference>
<dbReference type="SUPFAM" id="SSF56529">
    <property type="entry name" value="FAH"/>
    <property type="match status" value="1"/>
</dbReference>
<evidence type="ECO:0000313" key="3">
    <source>
        <dbReference type="EMBL" id="SHH22862.1"/>
    </source>
</evidence>
<dbReference type="GO" id="GO:0018773">
    <property type="term" value="F:acetylpyruvate hydrolase activity"/>
    <property type="evidence" value="ECO:0007669"/>
    <property type="project" value="TreeGrafter"/>
</dbReference>
<dbReference type="Pfam" id="PF01557">
    <property type="entry name" value="FAA_hydrolase"/>
    <property type="match status" value="1"/>
</dbReference>
<keyword evidence="1" id="KW-0479">Metal-binding</keyword>
<accession>A0A1M5R930</accession>
<organism evidence="3 4">
    <name type="scientific">Hydrocarboniphaga daqingensis</name>
    <dbReference type="NCBI Taxonomy" id="490188"/>
    <lineage>
        <taxon>Bacteria</taxon>
        <taxon>Pseudomonadati</taxon>
        <taxon>Pseudomonadota</taxon>
        <taxon>Gammaproteobacteria</taxon>
        <taxon>Nevskiales</taxon>
        <taxon>Nevskiaceae</taxon>
        <taxon>Hydrocarboniphaga</taxon>
    </lineage>
</organism>
<dbReference type="AlphaFoldDB" id="A0A1M5R930"/>
<keyword evidence="4" id="KW-1185">Reference proteome</keyword>
<dbReference type="Proteomes" id="UP000199758">
    <property type="component" value="Unassembled WGS sequence"/>
</dbReference>